<evidence type="ECO:0000313" key="2">
    <source>
        <dbReference type="EMBL" id="MBP1048479.1"/>
    </source>
</evidence>
<dbReference type="Proteomes" id="UP000673375">
    <property type="component" value="Unassembled WGS sequence"/>
</dbReference>
<evidence type="ECO:0000313" key="3">
    <source>
        <dbReference type="Proteomes" id="UP000673375"/>
    </source>
</evidence>
<comment type="caution">
    <text evidence="2">The sequence shown here is derived from an EMBL/GenBank/DDBJ whole genome shotgun (WGS) entry which is preliminary data.</text>
</comment>
<gene>
    <name evidence="2" type="ORF">I6N96_19535</name>
</gene>
<dbReference type="Pfam" id="PF14079">
    <property type="entry name" value="DUF4260"/>
    <property type="match status" value="1"/>
</dbReference>
<keyword evidence="1" id="KW-1133">Transmembrane helix</keyword>
<keyword evidence="1" id="KW-0472">Membrane</keyword>
<protein>
    <submittedName>
        <fullName evidence="2">DUF4260 domain-containing protein</fullName>
    </submittedName>
</protein>
<organism evidence="2 3">
    <name type="scientific">Enterococcus larvae</name>
    <dbReference type="NCBI Taxonomy" id="2794352"/>
    <lineage>
        <taxon>Bacteria</taxon>
        <taxon>Bacillati</taxon>
        <taxon>Bacillota</taxon>
        <taxon>Bacilli</taxon>
        <taxon>Lactobacillales</taxon>
        <taxon>Enterococcaceae</taxon>
        <taxon>Enterococcus</taxon>
    </lineage>
</organism>
<keyword evidence="1" id="KW-0812">Transmembrane</keyword>
<reference evidence="2 3" key="1">
    <citation type="submission" date="2020-12" db="EMBL/GenBank/DDBJ databases">
        <title>Vagococcus allomyrinae sp. nov. and Enterococcus lavae sp. nov., isolated from the larvae of Allomyrina dichotoma.</title>
        <authorList>
            <person name="Lee S.D."/>
        </authorList>
    </citation>
    <scope>NUCLEOTIDE SEQUENCE [LARGE SCALE GENOMIC DNA]</scope>
    <source>
        <strain evidence="2 3">BWM-S5</strain>
    </source>
</reference>
<accession>A0ABS4CPI4</accession>
<name>A0ABS4CPI4_9ENTE</name>
<dbReference type="InterPro" id="IPR025356">
    <property type="entry name" value="DUF4260"/>
</dbReference>
<keyword evidence="3" id="KW-1185">Reference proteome</keyword>
<evidence type="ECO:0000256" key="1">
    <source>
        <dbReference type="SAM" id="Phobius"/>
    </source>
</evidence>
<sequence>MKTFLKLENIALLLLAVYVYFGLFHLSLWILAVCLFLPDLSMIGYLMDSRIGAITYNSVHNFIVPSVITFLGLFMNNTLFIYIGLILFIHIFMDRSLGYGLKYPDEFKHTHLD</sequence>
<feature type="transmembrane region" description="Helical" evidence="1">
    <location>
        <begin position="12"/>
        <end position="38"/>
    </location>
</feature>
<dbReference type="RefSeq" id="WP_209559248.1">
    <property type="nucleotide sequence ID" value="NZ_JAEDXU010000017.1"/>
</dbReference>
<proteinExistence type="predicted"/>
<dbReference type="EMBL" id="JAEDXU010000017">
    <property type="protein sequence ID" value="MBP1048479.1"/>
    <property type="molecule type" value="Genomic_DNA"/>
</dbReference>
<feature type="transmembrane region" description="Helical" evidence="1">
    <location>
        <begin position="67"/>
        <end position="92"/>
    </location>
</feature>